<dbReference type="InterPro" id="IPR032466">
    <property type="entry name" value="Metal_Hydrolase"/>
</dbReference>
<protein>
    <recommendedName>
        <fullName evidence="2">adenine deaminase</fullName>
        <ecNumber evidence="2">3.5.4.2</ecNumber>
    </recommendedName>
</protein>
<reference evidence="7" key="1">
    <citation type="journal article" date="2020" name="Biotechnol. Biofuels">
        <title>New insights from the biogas microbiome by comprehensive genome-resolved metagenomics of nearly 1600 species originating from multiple anaerobic digesters.</title>
        <authorList>
            <person name="Campanaro S."/>
            <person name="Treu L."/>
            <person name="Rodriguez-R L.M."/>
            <person name="Kovalovszki A."/>
            <person name="Ziels R.M."/>
            <person name="Maus I."/>
            <person name="Zhu X."/>
            <person name="Kougias P.G."/>
            <person name="Basile A."/>
            <person name="Luo G."/>
            <person name="Schluter A."/>
            <person name="Konstantinidis K.T."/>
            <person name="Angelidaki I."/>
        </authorList>
    </citation>
    <scope>NUCLEOTIDE SEQUENCE</scope>
    <source>
        <strain evidence="7">AS06rmzACSIP_7</strain>
    </source>
</reference>
<dbReference type="Gene3D" id="2.30.40.10">
    <property type="entry name" value="Urease, subunit C, domain 1"/>
    <property type="match status" value="1"/>
</dbReference>
<comment type="caution">
    <text evidence="7">The sequence shown here is derived from an EMBL/GenBank/DDBJ whole genome shotgun (WGS) entry which is preliminary data.</text>
</comment>
<organism evidence="7 8">
    <name type="scientific">Syntrophorhabdus aromaticivorans</name>
    <dbReference type="NCBI Taxonomy" id="328301"/>
    <lineage>
        <taxon>Bacteria</taxon>
        <taxon>Pseudomonadati</taxon>
        <taxon>Thermodesulfobacteriota</taxon>
        <taxon>Syntrophorhabdia</taxon>
        <taxon>Syntrophorhabdales</taxon>
        <taxon>Syntrophorhabdaceae</taxon>
        <taxon>Syntrophorhabdus</taxon>
    </lineage>
</organism>
<proteinExistence type="inferred from homology"/>
<dbReference type="InterPro" id="IPR018228">
    <property type="entry name" value="DNase_TatD-rel_CS"/>
</dbReference>
<dbReference type="InterPro" id="IPR006680">
    <property type="entry name" value="Amidohydro-rel"/>
</dbReference>
<evidence type="ECO:0000313" key="8">
    <source>
        <dbReference type="Proteomes" id="UP000777265"/>
    </source>
</evidence>
<evidence type="ECO:0000259" key="6">
    <source>
        <dbReference type="Pfam" id="PF13382"/>
    </source>
</evidence>
<evidence type="ECO:0000256" key="4">
    <source>
        <dbReference type="ARBA" id="ARBA00047720"/>
    </source>
</evidence>
<sequence length="592" mass="65399">METRTMRRLLDVAKGKTPPDAVICNGKIVNVFTNSVEKGLSIIIKDGYIASIEDDKGISGYNNTLVVDAGGRYLSPGFIDAHTHLDSLFPFYEMVPYALRGGTTTVVSECAMVANACGIGAVESFIESTKGYPLRCYFIAPPLTPPFPDMETALGLTLEEFSRLLTRDDFVGIGEAYWTRIVEGDERVLTQASLAQALRKRLDGHAAGARGGRLVEYVLTGITSCHESVTLDEALEKLRFGLYVMIREGFVRKELKALSKLKDMDVDGRRIIMVSDVFDAVMMCEDGYLDSIVRRAVGYGFSPIDAIKMVTINPADYYGLRYLGAIAPLRKADILVLKDLADISIEKVIMNGDVVFSDGACTKAIEPYNYPGSMRHTIPLGRFEENDFRINAGPGDHPIRIIRCVNQTITKEMRHTATARNGFLEKDLEKDIIPVAVINRRDGKGMGKAFIKGTGIKDGALATTLIWDTCNILTIGSSEADMRDAVNRLIELQGGTVIARQGTILHEFPMPVYSLMALMTMEEIRSRTKDLEEKMKMIGTSLERPFLTLQTIPFTGLPFLRITDKGLADIKNRKLVSLFVEGGADIPNRFQS</sequence>
<dbReference type="EC" id="3.5.4.2" evidence="2"/>
<dbReference type="PROSITE" id="PS01137">
    <property type="entry name" value="TATD_1"/>
    <property type="match status" value="1"/>
</dbReference>
<reference evidence="7" key="2">
    <citation type="submission" date="2020-01" db="EMBL/GenBank/DDBJ databases">
        <authorList>
            <person name="Campanaro S."/>
        </authorList>
    </citation>
    <scope>NUCLEOTIDE SEQUENCE</scope>
    <source>
        <strain evidence="7">AS06rmzACSIP_7</strain>
    </source>
</reference>
<dbReference type="PANTHER" id="PTHR11113">
    <property type="entry name" value="N-ACETYLGLUCOSAMINE-6-PHOSPHATE DEACETYLASE"/>
    <property type="match status" value="1"/>
</dbReference>
<dbReference type="EMBL" id="JAAYEE010000002">
    <property type="protein sequence ID" value="NLW33855.1"/>
    <property type="molecule type" value="Genomic_DNA"/>
</dbReference>
<dbReference type="SUPFAM" id="SSF51556">
    <property type="entry name" value="Metallo-dependent hydrolases"/>
    <property type="match status" value="1"/>
</dbReference>
<dbReference type="InterPro" id="IPR011059">
    <property type="entry name" value="Metal-dep_hydrolase_composite"/>
</dbReference>
<evidence type="ECO:0000256" key="1">
    <source>
        <dbReference type="ARBA" id="ARBA00006773"/>
    </source>
</evidence>
<dbReference type="AlphaFoldDB" id="A0A971M1H8"/>
<name>A0A971M1H8_9BACT</name>
<evidence type="ECO:0000256" key="3">
    <source>
        <dbReference type="ARBA" id="ARBA00022801"/>
    </source>
</evidence>
<dbReference type="Gene3D" id="3.20.20.140">
    <property type="entry name" value="Metal-dependent hydrolases"/>
    <property type="match status" value="1"/>
</dbReference>
<feature type="domain" description="Amidohydrolase-related" evidence="5">
    <location>
        <begin position="73"/>
        <end position="355"/>
    </location>
</feature>
<dbReference type="Pfam" id="PF01979">
    <property type="entry name" value="Amidohydro_1"/>
    <property type="match status" value="1"/>
</dbReference>
<keyword evidence="3" id="KW-0378">Hydrolase</keyword>
<dbReference type="PANTHER" id="PTHR11113:SF2">
    <property type="entry name" value="ADENINE DEAMINASE"/>
    <property type="match status" value="1"/>
</dbReference>
<evidence type="ECO:0000313" key="7">
    <source>
        <dbReference type="EMBL" id="NLW33855.1"/>
    </source>
</evidence>
<dbReference type="SUPFAM" id="SSF51338">
    <property type="entry name" value="Composite domain of metallo-dependent hydrolases"/>
    <property type="match status" value="1"/>
</dbReference>
<comment type="catalytic activity">
    <reaction evidence="4">
        <text>adenine + H2O + H(+) = hypoxanthine + NH4(+)</text>
        <dbReference type="Rhea" id="RHEA:23688"/>
        <dbReference type="ChEBI" id="CHEBI:15377"/>
        <dbReference type="ChEBI" id="CHEBI:15378"/>
        <dbReference type="ChEBI" id="CHEBI:16708"/>
        <dbReference type="ChEBI" id="CHEBI:17368"/>
        <dbReference type="ChEBI" id="CHEBI:28938"/>
        <dbReference type="EC" id="3.5.4.2"/>
    </reaction>
</comment>
<gene>
    <name evidence="7" type="ORF">GXY80_00030</name>
</gene>
<feature type="domain" description="Adenine deaminase C-terminal" evidence="6">
    <location>
        <begin position="407"/>
        <end position="573"/>
    </location>
</feature>
<comment type="similarity">
    <text evidence="1">Belongs to the metallo-dependent hydrolases superfamily. Adenine deaminase family.</text>
</comment>
<evidence type="ECO:0000256" key="2">
    <source>
        <dbReference type="ARBA" id="ARBA00012782"/>
    </source>
</evidence>
<dbReference type="Proteomes" id="UP000777265">
    <property type="component" value="Unassembled WGS sequence"/>
</dbReference>
<accession>A0A971M1H8</accession>
<dbReference type="GO" id="GO:0000034">
    <property type="term" value="F:adenine deaminase activity"/>
    <property type="evidence" value="ECO:0007669"/>
    <property type="project" value="UniProtKB-EC"/>
</dbReference>
<dbReference type="Pfam" id="PF13382">
    <property type="entry name" value="Adenine_deam_C"/>
    <property type="match status" value="1"/>
</dbReference>
<dbReference type="InterPro" id="IPR026912">
    <property type="entry name" value="Adenine_deam_C"/>
</dbReference>
<evidence type="ECO:0000259" key="5">
    <source>
        <dbReference type="Pfam" id="PF01979"/>
    </source>
</evidence>